<proteinExistence type="predicted"/>
<dbReference type="Proteomes" id="UP001165267">
    <property type="component" value="Unassembled WGS sequence"/>
</dbReference>
<dbReference type="PANTHER" id="PTHR37539">
    <property type="entry name" value="SECRETED PROTEIN-RELATED"/>
    <property type="match status" value="1"/>
</dbReference>
<dbReference type="PANTHER" id="PTHR37539:SF1">
    <property type="entry name" value="ER-BOUND OXYGENASE MPAB_MPAB'_RUBBER OXYGENASE CATALYTIC DOMAIN-CONTAINING PROTEIN"/>
    <property type="match status" value="1"/>
</dbReference>
<organism evidence="2 3">
    <name type="scientific">Limnobacter parvus</name>
    <dbReference type="NCBI Taxonomy" id="2939690"/>
    <lineage>
        <taxon>Bacteria</taxon>
        <taxon>Pseudomonadati</taxon>
        <taxon>Pseudomonadota</taxon>
        <taxon>Betaproteobacteria</taxon>
        <taxon>Burkholderiales</taxon>
        <taxon>Burkholderiaceae</taxon>
        <taxon>Limnobacter</taxon>
    </lineage>
</organism>
<dbReference type="InterPro" id="IPR037473">
    <property type="entry name" value="Lcp-like"/>
</dbReference>
<comment type="caution">
    <text evidence="2">The sequence shown here is derived from an EMBL/GenBank/DDBJ whole genome shotgun (WGS) entry which is preliminary data.</text>
</comment>
<name>A0ABT1XKA4_9BURK</name>
<dbReference type="Pfam" id="PF09995">
    <property type="entry name" value="MPAB_Lcp_cat"/>
    <property type="match status" value="1"/>
</dbReference>
<evidence type="ECO:0000313" key="2">
    <source>
        <dbReference type="EMBL" id="MCR2746524.1"/>
    </source>
</evidence>
<gene>
    <name evidence="2" type="ORF">NSP04_07675</name>
</gene>
<keyword evidence="3" id="KW-1185">Reference proteome</keyword>
<feature type="domain" description="ER-bound oxygenase mpaB/mpaB'/Rubber oxygenase catalytic" evidence="1">
    <location>
        <begin position="134"/>
        <end position="361"/>
    </location>
</feature>
<evidence type="ECO:0000259" key="1">
    <source>
        <dbReference type="Pfam" id="PF09995"/>
    </source>
</evidence>
<protein>
    <submittedName>
        <fullName evidence="2">DUF2236 domain-containing protein</fullName>
    </submittedName>
</protein>
<dbReference type="InterPro" id="IPR018713">
    <property type="entry name" value="MPAB/Lcp_cat_dom"/>
</dbReference>
<dbReference type="EMBL" id="JANKHG010000017">
    <property type="protein sequence ID" value="MCR2746524.1"/>
    <property type="molecule type" value="Genomic_DNA"/>
</dbReference>
<dbReference type="RefSeq" id="WP_257511759.1">
    <property type="nucleotide sequence ID" value="NZ_JANKHG010000017.1"/>
</dbReference>
<accession>A0ABT1XKA4</accession>
<evidence type="ECO:0000313" key="3">
    <source>
        <dbReference type="Proteomes" id="UP001165267"/>
    </source>
</evidence>
<reference evidence="2" key="1">
    <citation type="submission" date="2022-07" db="EMBL/GenBank/DDBJ databases">
        <authorList>
            <person name="Xamxidin M."/>
        </authorList>
    </citation>
    <scope>NUCLEOTIDE SEQUENCE</scope>
    <source>
        <strain evidence="2">YS8-69</strain>
    </source>
</reference>
<sequence>MNDCETVIPGRLRQFEQTQIHTPWIIKKVLGREFAPNTAEYAALKQGLFAGDDAMDCYVQARIQASPQKPDWQEFHQALQTANPLEFQGSNELRILIQNTFINPNWVDWQLMDEGVQFIQSTGRAATDVLRDMALMGGYLMVAFNKTLILTGELEKGAAPRLASTAQWWLKVVNTNANHAGGLGAITTLRVRWMHALVRHQLRNSPQWDSNQWGLPINQVDMAATYLGFSAVMLLGLRKMGIVVTARNSRSVMQLWKLIGWQMGVQEKWLVDTEQEALVALRQFLFTHSPPDESTQRLASALAGEPLSRNYSNFQTLRRKFAHHKHLSSSWYLLGPGMFYKLGLKAPWGPFIALMMVPLRAATHLAQRCIPLISKRQILQGRRAQEIAVAELHQRQVAQSKTLTSMNAS</sequence>